<sequence length="449" mass="50043">MTDCRHCETLCSFAIEKMALSRISSKQVEDLESRLRANEDIRNTISTPSDNEANLLPQYRRHVEALQQTVKNEKLMFAEATLSFLEQNRTQAGDLKLARSQILEQEGVIDELRQALDDRETAYMVASEPQPVIPNRQTDDMQKSFEGAQGQIFELQAQLREAQDKIRQLEAASLPPTRLQTLLAIDPQLPAQVAAGLSKADTVLNPNTYSDVPAYMSRLPPARQQTLDRLPAVIVSPQDAGNALFSRKLLSEHLGGGTQSLIVGIDLKKLKPLAEEHGISGYLCPNRDHNLWCPTRPGMHGYMFVGLGREATTYIKAEMRHVFVGMGTKQYRYLGLYEAVRTDGLTAEEWDPLPEEFKSKYSATTKDKSKDDPRTVTQIRAAYNDGSLLAPCVLLKCVGYNRELYRALAEASGVPTLSAPGVATLKRLHESDSGDDLEIQRRKSARSSI</sequence>
<dbReference type="STRING" id="436010.A0A166U1E4"/>
<dbReference type="InterPro" id="IPR046520">
    <property type="entry name" value="DUF6697"/>
</dbReference>
<feature type="coiled-coil region" evidence="1">
    <location>
        <begin position="145"/>
        <end position="172"/>
    </location>
</feature>
<feature type="domain" description="DUF6697" evidence="2">
    <location>
        <begin position="245"/>
        <end position="411"/>
    </location>
</feature>
<dbReference type="EMBL" id="KV417490">
    <property type="protein sequence ID" value="KZP31211.1"/>
    <property type="molecule type" value="Genomic_DNA"/>
</dbReference>
<keyword evidence="1" id="KW-0175">Coiled coil</keyword>
<evidence type="ECO:0000259" key="2">
    <source>
        <dbReference type="Pfam" id="PF20411"/>
    </source>
</evidence>
<dbReference type="Proteomes" id="UP000076532">
    <property type="component" value="Unassembled WGS sequence"/>
</dbReference>
<evidence type="ECO:0000313" key="3">
    <source>
        <dbReference type="EMBL" id="KZP31211.1"/>
    </source>
</evidence>
<organism evidence="3 4">
    <name type="scientific">Athelia psychrophila</name>
    <dbReference type="NCBI Taxonomy" id="1759441"/>
    <lineage>
        <taxon>Eukaryota</taxon>
        <taxon>Fungi</taxon>
        <taxon>Dikarya</taxon>
        <taxon>Basidiomycota</taxon>
        <taxon>Agaricomycotina</taxon>
        <taxon>Agaricomycetes</taxon>
        <taxon>Agaricomycetidae</taxon>
        <taxon>Atheliales</taxon>
        <taxon>Atheliaceae</taxon>
        <taxon>Athelia</taxon>
    </lineage>
</organism>
<dbReference type="AlphaFoldDB" id="A0A166U1E4"/>
<gene>
    <name evidence="3" type="ORF">FIBSPDRAFT_925919</name>
</gene>
<proteinExistence type="predicted"/>
<evidence type="ECO:0000256" key="1">
    <source>
        <dbReference type="SAM" id="Coils"/>
    </source>
</evidence>
<name>A0A166U1E4_9AGAM</name>
<dbReference type="Pfam" id="PF20411">
    <property type="entry name" value="DUF6697"/>
    <property type="match status" value="1"/>
</dbReference>
<keyword evidence="4" id="KW-1185">Reference proteome</keyword>
<reference evidence="3 4" key="1">
    <citation type="journal article" date="2016" name="Mol. Biol. Evol.">
        <title>Comparative Genomics of Early-Diverging Mushroom-Forming Fungi Provides Insights into the Origins of Lignocellulose Decay Capabilities.</title>
        <authorList>
            <person name="Nagy L.G."/>
            <person name="Riley R."/>
            <person name="Tritt A."/>
            <person name="Adam C."/>
            <person name="Daum C."/>
            <person name="Floudas D."/>
            <person name="Sun H."/>
            <person name="Yadav J.S."/>
            <person name="Pangilinan J."/>
            <person name="Larsson K.H."/>
            <person name="Matsuura K."/>
            <person name="Barry K."/>
            <person name="Labutti K."/>
            <person name="Kuo R."/>
            <person name="Ohm R.A."/>
            <person name="Bhattacharya S.S."/>
            <person name="Shirouzu T."/>
            <person name="Yoshinaga Y."/>
            <person name="Martin F.M."/>
            <person name="Grigoriev I.V."/>
            <person name="Hibbett D.S."/>
        </authorList>
    </citation>
    <scope>NUCLEOTIDE SEQUENCE [LARGE SCALE GENOMIC DNA]</scope>
    <source>
        <strain evidence="3 4">CBS 109695</strain>
    </source>
</reference>
<dbReference type="OrthoDB" id="2757553at2759"/>
<evidence type="ECO:0000313" key="4">
    <source>
        <dbReference type="Proteomes" id="UP000076532"/>
    </source>
</evidence>
<accession>A0A166U1E4</accession>
<protein>
    <recommendedName>
        <fullName evidence="2">DUF6697 domain-containing protein</fullName>
    </recommendedName>
</protein>